<keyword evidence="3" id="KW-1185">Reference proteome</keyword>
<evidence type="ECO:0000313" key="2">
    <source>
        <dbReference type="EMBL" id="QHI70566.1"/>
    </source>
</evidence>
<evidence type="ECO:0000256" key="1">
    <source>
        <dbReference type="SAM" id="Phobius"/>
    </source>
</evidence>
<dbReference type="RefSeq" id="WP_160629740.1">
    <property type="nucleotide sequence ID" value="NZ_CP047593.1"/>
</dbReference>
<gene>
    <name evidence="2" type="ORF">GT409_14330</name>
</gene>
<sequence>MEDTRPETEGDADSEKIPTRIHITCAWQLIPLFIGGAIGLVLGGLAYWANITLYKSNCSRLLVWILVPMIGVVAIMLWLAAGILLQSAR</sequence>
<reference evidence="2 3" key="1">
    <citation type="submission" date="2020-01" db="EMBL/GenBank/DDBJ databases">
        <title>Ponticoccus aerotolerans gen. nov., sp. nov., an anaerobic bacterium and proposal of Ponticoccusceae fam. nov., Ponticoccusles ord. nov. and Ponticoccuse classis nov. in the phylum Kiritimatiellaeota.</title>
        <authorList>
            <person name="Zhou L.Y."/>
            <person name="Du Z.J."/>
        </authorList>
    </citation>
    <scope>NUCLEOTIDE SEQUENCE [LARGE SCALE GENOMIC DNA]</scope>
    <source>
        <strain evidence="2 3">S-5007</strain>
    </source>
</reference>
<accession>A0A6P1MG32</accession>
<evidence type="ECO:0000313" key="3">
    <source>
        <dbReference type="Proteomes" id="UP000464954"/>
    </source>
</evidence>
<feature type="transmembrane region" description="Helical" evidence="1">
    <location>
        <begin position="61"/>
        <end position="85"/>
    </location>
</feature>
<evidence type="ECO:0008006" key="4">
    <source>
        <dbReference type="Google" id="ProtNLM"/>
    </source>
</evidence>
<proteinExistence type="predicted"/>
<dbReference type="Proteomes" id="UP000464954">
    <property type="component" value="Chromosome"/>
</dbReference>
<name>A0A6P1MG32_9BACT</name>
<keyword evidence="1" id="KW-0812">Transmembrane</keyword>
<protein>
    <recommendedName>
        <fullName evidence="4">Transmembrane protein</fullName>
    </recommendedName>
</protein>
<dbReference type="KEGG" id="taer:GT409_14330"/>
<keyword evidence="1" id="KW-1133">Transmembrane helix</keyword>
<keyword evidence="1" id="KW-0472">Membrane</keyword>
<organism evidence="2 3">
    <name type="scientific">Tichowtungia aerotolerans</name>
    <dbReference type="NCBI Taxonomy" id="2697043"/>
    <lineage>
        <taxon>Bacteria</taxon>
        <taxon>Pseudomonadati</taxon>
        <taxon>Kiritimatiellota</taxon>
        <taxon>Tichowtungiia</taxon>
        <taxon>Tichowtungiales</taxon>
        <taxon>Tichowtungiaceae</taxon>
        <taxon>Tichowtungia</taxon>
    </lineage>
</organism>
<feature type="transmembrane region" description="Helical" evidence="1">
    <location>
        <begin position="29"/>
        <end position="49"/>
    </location>
</feature>
<dbReference type="EMBL" id="CP047593">
    <property type="protein sequence ID" value="QHI70566.1"/>
    <property type="molecule type" value="Genomic_DNA"/>
</dbReference>
<dbReference type="AlphaFoldDB" id="A0A6P1MG32"/>